<dbReference type="GO" id="GO:0016197">
    <property type="term" value="P:endosomal transport"/>
    <property type="evidence" value="ECO:0007669"/>
    <property type="project" value="TreeGrafter"/>
</dbReference>
<feature type="compositionally biased region" description="Polar residues" evidence="2">
    <location>
        <begin position="944"/>
        <end position="962"/>
    </location>
</feature>
<dbReference type="PANTHER" id="PTHR11216">
    <property type="entry name" value="EH DOMAIN"/>
    <property type="match status" value="1"/>
</dbReference>
<feature type="domain" description="EF-hand" evidence="4">
    <location>
        <begin position="880"/>
        <end position="915"/>
    </location>
</feature>
<dbReference type="STRING" id="742152.A0A2H3JIW0"/>
<name>A0A2H3JIW0_WOLCO</name>
<feature type="compositionally biased region" description="Pro residues" evidence="2">
    <location>
        <begin position="716"/>
        <end position="727"/>
    </location>
</feature>
<dbReference type="PROSITE" id="PS50031">
    <property type="entry name" value="EH"/>
    <property type="match status" value="3"/>
</dbReference>
<dbReference type="GO" id="GO:0006897">
    <property type="term" value="P:endocytosis"/>
    <property type="evidence" value="ECO:0007669"/>
    <property type="project" value="TreeGrafter"/>
</dbReference>
<gene>
    <name evidence="5" type="ORF">WOLCODRAFT_136407</name>
</gene>
<dbReference type="OMA" id="VMATIWD"/>
<dbReference type="InterPro" id="IPR002048">
    <property type="entry name" value="EF_hand_dom"/>
</dbReference>
<dbReference type="GO" id="GO:0005509">
    <property type="term" value="F:calcium ion binding"/>
    <property type="evidence" value="ECO:0007669"/>
    <property type="project" value="InterPro"/>
</dbReference>
<dbReference type="SMART" id="SM00054">
    <property type="entry name" value="EFh"/>
    <property type="match status" value="4"/>
</dbReference>
<dbReference type="PROSITE" id="PS00018">
    <property type="entry name" value="EF_HAND_1"/>
    <property type="match status" value="1"/>
</dbReference>
<keyword evidence="6" id="KW-1185">Reference proteome</keyword>
<dbReference type="GO" id="GO:0035091">
    <property type="term" value="F:phosphatidylinositol binding"/>
    <property type="evidence" value="ECO:0007669"/>
    <property type="project" value="InterPro"/>
</dbReference>
<dbReference type="InterPro" id="IPR018247">
    <property type="entry name" value="EF_Hand_1_Ca_BS"/>
</dbReference>
<organism evidence="5 6">
    <name type="scientific">Wolfiporia cocos (strain MD-104)</name>
    <name type="common">Brown rot fungus</name>
    <dbReference type="NCBI Taxonomy" id="742152"/>
    <lineage>
        <taxon>Eukaryota</taxon>
        <taxon>Fungi</taxon>
        <taxon>Dikarya</taxon>
        <taxon>Basidiomycota</taxon>
        <taxon>Agaricomycotina</taxon>
        <taxon>Agaricomycetes</taxon>
        <taxon>Polyporales</taxon>
        <taxon>Phaeolaceae</taxon>
        <taxon>Wolfiporia</taxon>
    </lineage>
</organism>
<evidence type="ECO:0000256" key="2">
    <source>
        <dbReference type="SAM" id="MobiDB-lite"/>
    </source>
</evidence>
<dbReference type="EMBL" id="KB467942">
    <property type="protein sequence ID" value="PCH38709.1"/>
    <property type="molecule type" value="Genomic_DNA"/>
</dbReference>
<sequence length="980" mass="106991">MTAVMAVPFERTIYRVSQWHIAFPHTTNRPRQLWKQCESVLVARSDACGGLGSLERYREIMRIVHDLDMHHRGPSVAMPYSSEGLRRISLLCTSGRGHADMLQEALVNADGPRDLRGELIQEFREKCGQSREIIETHISRLTNELANVYRPPGAPLHPAEQPLEELKAALHEIIAALSLYVDLERAGYDRAAQERVKNDYTIRLLTSGPGTATRDHSNRDQSRSTPFLSKEQEVQRLFTVATTARGNADLLYDAVFNAQPGDVNDALLQEFCTNCRNSQKEIFESIQWADAEAANSQRSTFGSSPSREERLLQDLIAADQALTDALQEYDALRRGDRLVALRPQYEGKMNTGSLQELLNECRTGRGKAELLREALTNARAQELNSALVQEFHAGCRVSQEAIVAKIPWATAEAERTRGSARASTTTEEEILQEMLGANEELVQALKAYDDLKSGNLVATEYFDTGLTKGGSGRVVPPLPQDTSAQIELQTSRLAKPTRDDLPPLTADDLAKFTKIFFRNHPKNGQLSGEQVRGLMLKSRLPAETLSQIWDLADVNRRGSLNAAEFAIVMYLIQARMAGQLESIPTSLPAELYARASHVSSSGIPIESSAPTAGPSRLQIPQASSRQPSPGSELSTIDVSATTKSHADRLFKTLDRENAGRAQGYDVASFMLQSGLSMEALDRVMKIVDSGKKGYLTKDEFALSMTLVDMHKAGQPLPVPKSEPPIPNNPSFRAPGATATQDQVESASGRFPELSLIDFGEPKRGQSPLRDLPTAQTVSPVGSVPSSLGATSIAADANLTAGSLLLQPQPTSPAFGSAPFSSPMPSPTAESSLFPAMQSPAWDIKPADKTRFDGFFDQLDTSRKGYIEGNTAVAFFSKSKLPESVLAGIWDLADINSTGRLTREEFAVAMYLIRQKLNGQELPSTLPPSLVPPSLRSRPGLPNRALSQRSIGQASAVSSSTPPSFRDETPPPPYESVSIVQ</sequence>
<dbReference type="AlphaFoldDB" id="A0A2H3JIW0"/>
<dbReference type="GO" id="GO:0005886">
    <property type="term" value="C:plasma membrane"/>
    <property type="evidence" value="ECO:0007669"/>
    <property type="project" value="TreeGrafter"/>
</dbReference>
<evidence type="ECO:0000259" key="3">
    <source>
        <dbReference type="PROSITE" id="PS50031"/>
    </source>
</evidence>
<feature type="region of interest" description="Disordered" evidence="2">
    <location>
        <begin position="603"/>
        <end position="640"/>
    </location>
</feature>
<dbReference type="GO" id="GO:0005737">
    <property type="term" value="C:cytoplasm"/>
    <property type="evidence" value="ECO:0007669"/>
    <property type="project" value="TreeGrafter"/>
</dbReference>
<feature type="region of interest" description="Disordered" evidence="2">
    <location>
        <begin position="921"/>
        <end position="980"/>
    </location>
</feature>
<feature type="compositionally biased region" description="Low complexity" evidence="2">
    <location>
        <begin position="931"/>
        <end position="941"/>
    </location>
</feature>
<dbReference type="InterPro" id="IPR000261">
    <property type="entry name" value="EH_dom"/>
</dbReference>
<dbReference type="Pfam" id="PF12763">
    <property type="entry name" value="EH"/>
    <property type="match status" value="3"/>
</dbReference>
<dbReference type="Gene3D" id="1.20.58.160">
    <property type="match status" value="2"/>
</dbReference>
<dbReference type="CDD" id="cd00052">
    <property type="entry name" value="EH"/>
    <property type="match status" value="3"/>
</dbReference>
<dbReference type="PROSITE" id="PS50222">
    <property type="entry name" value="EF_HAND_2"/>
    <property type="match status" value="3"/>
</dbReference>
<feature type="domain" description="EH" evidence="3">
    <location>
        <begin position="508"/>
        <end position="598"/>
    </location>
</feature>
<feature type="domain" description="EF-hand" evidence="4">
    <location>
        <begin position="675"/>
        <end position="710"/>
    </location>
</feature>
<feature type="domain" description="EH" evidence="3">
    <location>
        <begin position="847"/>
        <end position="936"/>
    </location>
</feature>
<dbReference type="SUPFAM" id="SSF47473">
    <property type="entry name" value="EF-hand"/>
    <property type="match status" value="3"/>
</dbReference>
<feature type="region of interest" description="Disordered" evidence="2">
    <location>
        <begin position="714"/>
        <end position="744"/>
    </location>
</feature>
<proteinExistence type="predicted"/>
<feature type="compositionally biased region" description="Polar residues" evidence="2">
    <location>
        <begin position="618"/>
        <end position="640"/>
    </location>
</feature>
<dbReference type="CDD" id="cd21383">
    <property type="entry name" value="GAT_GGA_Tom1-like"/>
    <property type="match status" value="2"/>
</dbReference>
<keyword evidence="1" id="KW-0106">Calcium</keyword>
<dbReference type="Proteomes" id="UP000218811">
    <property type="component" value="Unassembled WGS sequence"/>
</dbReference>
<feature type="region of interest" description="Disordered" evidence="2">
    <location>
        <begin position="207"/>
        <end position="226"/>
    </location>
</feature>
<feature type="compositionally biased region" description="Basic and acidic residues" evidence="2">
    <location>
        <begin position="213"/>
        <end position="222"/>
    </location>
</feature>
<dbReference type="SMART" id="SM00027">
    <property type="entry name" value="EH"/>
    <property type="match status" value="3"/>
</dbReference>
<dbReference type="PANTHER" id="PTHR11216:SF170">
    <property type="entry name" value="DYNAMIN ASSOCIATED PROTEIN 160, ISOFORM D"/>
    <property type="match status" value="1"/>
</dbReference>
<evidence type="ECO:0000313" key="5">
    <source>
        <dbReference type="EMBL" id="PCH38709.1"/>
    </source>
</evidence>
<dbReference type="Gene3D" id="1.10.238.10">
    <property type="entry name" value="EF-hand"/>
    <property type="match status" value="3"/>
</dbReference>
<evidence type="ECO:0000313" key="6">
    <source>
        <dbReference type="Proteomes" id="UP000218811"/>
    </source>
</evidence>
<dbReference type="InterPro" id="IPR038425">
    <property type="entry name" value="GAT_sf"/>
</dbReference>
<dbReference type="GO" id="GO:0043130">
    <property type="term" value="F:ubiquitin binding"/>
    <property type="evidence" value="ECO:0007669"/>
    <property type="project" value="InterPro"/>
</dbReference>
<dbReference type="OrthoDB" id="524326at2759"/>
<evidence type="ECO:0000259" key="4">
    <source>
        <dbReference type="PROSITE" id="PS50222"/>
    </source>
</evidence>
<feature type="domain" description="EF-hand" evidence="4">
    <location>
        <begin position="540"/>
        <end position="575"/>
    </location>
</feature>
<dbReference type="SUPFAM" id="SSF89009">
    <property type="entry name" value="GAT-like domain"/>
    <property type="match status" value="2"/>
</dbReference>
<protein>
    <submittedName>
        <fullName evidence="5">EF-hand</fullName>
    </submittedName>
</protein>
<dbReference type="InterPro" id="IPR011992">
    <property type="entry name" value="EF-hand-dom_pair"/>
</dbReference>
<accession>A0A2H3JIW0</accession>
<evidence type="ECO:0000256" key="1">
    <source>
        <dbReference type="ARBA" id="ARBA00022837"/>
    </source>
</evidence>
<feature type="region of interest" description="Disordered" evidence="2">
    <location>
        <begin position="762"/>
        <end position="782"/>
    </location>
</feature>
<reference evidence="5 6" key="1">
    <citation type="journal article" date="2012" name="Science">
        <title>The Paleozoic origin of enzymatic lignin decomposition reconstructed from 31 fungal genomes.</title>
        <authorList>
            <person name="Floudas D."/>
            <person name="Binder M."/>
            <person name="Riley R."/>
            <person name="Barry K."/>
            <person name="Blanchette R.A."/>
            <person name="Henrissat B."/>
            <person name="Martinez A.T."/>
            <person name="Otillar R."/>
            <person name="Spatafora J.W."/>
            <person name="Yadav J.S."/>
            <person name="Aerts A."/>
            <person name="Benoit I."/>
            <person name="Boyd A."/>
            <person name="Carlson A."/>
            <person name="Copeland A."/>
            <person name="Coutinho P.M."/>
            <person name="de Vries R.P."/>
            <person name="Ferreira P."/>
            <person name="Findley K."/>
            <person name="Foster B."/>
            <person name="Gaskell J."/>
            <person name="Glotzer D."/>
            <person name="Gorecki P."/>
            <person name="Heitman J."/>
            <person name="Hesse C."/>
            <person name="Hori C."/>
            <person name="Igarashi K."/>
            <person name="Jurgens J.A."/>
            <person name="Kallen N."/>
            <person name="Kersten P."/>
            <person name="Kohler A."/>
            <person name="Kuees U."/>
            <person name="Kumar T.K.A."/>
            <person name="Kuo A."/>
            <person name="LaButti K."/>
            <person name="Larrondo L.F."/>
            <person name="Lindquist E."/>
            <person name="Ling A."/>
            <person name="Lombard V."/>
            <person name="Lucas S."/>
            <person name="Lundell T."/>
            <person name="Martin R."/>
            <person name="McLaughlin D.J."/>
            <person name="Morgenstern I."/>
            <person name="Morin E."/>
            <person name="Murat C."/>
            <person name="Nagy L.G."/>
            <person name="Nolan M."/>
            <person name="Ohm R.A."/>
            <person name="Patyshakuliyeva A."/>
            <person name="Rokas A."/>
            <person name="Ruiz-Duenas F.J."/>
            <person name="Sabat G."/>
            <person name="Salamov A."/>
            <person name="Samejima M."/>
            <person name="Schmutz J."/>
            <person name="Slot J.C."/>
            <person name="St John F."/>
            <person name="Stenlid J."/>
            <person name="Sun H."/>
            <person name="Sun S."/>
            <person name="Syed K."/>
            <person name="Tsang A."/>
            <person name="Wiebenga A."/>
            <person name="Young D."/>
            <person name="Pisabarro A."/>
            <person name="Eastwood D.C."/>
            <person name="Martin F."/>
            <person name="Cullen D."/>
            <person name="Grigoriev I.V."/>
            <person name="Hibbett D.S."/>
        </authorList>
    </citation>
    <scope>NUCLEOTIDE SEQUENCE [LARGE SCALE GENOMIC DNA]</scope>
    <source>
        <strain evidence="5 6">MD-104</strain>
    </source>
</reference>
<feature type="domain" description="EH" evidence="3">
    <location>
        <begin position="642"/>
        <end position="733"/>
    </location>
</feature>